<gene>
    <name evidence="1" type="ORF">PGLA2088_LOCUS11627</name>
</gene>
<accession>A0A813IT51</accession>
<dbReference type="Proteomes" id="UP000626109">
    <property type="component" value="Unassembled WGS sequence"/>
</dbReference>
<comment type="caution">
    <text evidence="1">The sequence shown here is derived from an EMBL/GenBank/DDBJ whole genome shotgun (WGS) entry which is preliminary data.</text>
</comment>
<evidence type="ECO:0000313" key="2">
    <source>
        <dbReference type="Proteomes" id="UP000626109"/>
    </source>
</evidence>
<feature type="non-terminal residue" evidence="1">
    <location>
        <position position="445"/>
    </location>
</feature>
<proteinExistence type="predicted"/>
<feature type="non-terminal residue" evidence="1">
    <location>
        <position position="1"/>
    </location>
</feature>
<dbReference type="AlphaFoldDB" id="A0A813IT51"/>
<dbReference type="EMBL" id="CAJNNW010013512">
    <property type="protein sequence ID" value="CAE8655508.1"/>
    <property type="molecule type" value="Genomic_DNA"/>
</dbReference>
<protein>
    <submittedName>
        <fullName evidence="1">Uncharacterized protein</fullName>
    </submittedName>
</protein>
<name>A0A813IT51_POLGL</name>
<organism evidence="1 2">
    <name type="scientific">Polarella glacialis</name>
    <name type="common">Dinoflagellate</name>
    <dbReference type="NCBI Taxonomy" id="89957"/>
    <lineage>
        <taxon>Eukaryota</taxon>
        <taxon>Sar</taxon>
        <taxon>Alveolata</taxon>
        <taxon>Dinophyceae</taxon>
        <taxon>Suessiales</taxon>
        <taxon>Suessiaceae</taxon>
        <taxon>Polarella</taxon>
    </lineage>
</organism>
<sequence length="445" mass="47520">ANGAVIKADAICASSCQGQGLPPPAAHRGFFFSSHSSTTSLPIPCSRSSHSWRNLEPATRVAAAELRILSCCNKAVNCHLVPATRSFQHRIFLSSSRSSSSSCVPLNITSSSCAPACSRAAVGHPKHTSTQKLNLWSVSKRRPSAATEAVQQFLKLDILHGQYFAKLGSHPQHLAPLSQPRAAAAATSLDAASPQILSQNSHARCKLSSSSSLLEESLVDGADRRPRRWAPLCERVHPQLPSSWLRPSKDFSLACCKSGGVRPSLPVKADNNTRQTQLAKHSAPAETDPKLTLPYTMLLSKTPIPCKCLVLVAGVANCQQQPSFFGKCMPVASPLLIFSKPISRFSEPLVRAVKSAKPRAPSRRDVLALTAARVLTQGATAVLEHDSALHSLPLSCAGRLGGRSASSRFVRTQPCAEVWSHCLQGVSLSASPLAILSSWQGSFQE</sequence>
<reference evidence="1" key="1">
    <citation type="submission" date="2021-02" db="EMBL/GenBank/DDBJ databases">
        <authorList>
            <person name="Dougan E. K."/>
            <person name="Rhodes N."/>
            <person name="Thang M."/>
            <person name="Chan C."/>
        </authorList>
    </citation>
    <scope>NUCLEOTIDE SEQUENCE</scope>
</reference>
<evidence type="ECO:0000313" key="1">
    <source>
        <dbReference type="EMBL" id="CAE8655508.1"/>
    </source>
</evidence>